<dbReference type="EMBL" id="JBBUTH010000009">
    <property type="protein sequence ID" value="MEK8052584.1"/>
    <property type="molecule type" value="Genomic_DNA"/>
</dbReference>
<dbReference type="InterPro" id="IPR023168">
    <property type="entry name" value="GatB_Yqey_C_2"/>
</dbReference>
<sequence>MALKDQITEDMKTAMRAKEAERLSAIRMLLAAIKQKEVDERITLDDAQVIAVVDKLIKQRKDSIAAYQQAQRDDLAAKEQAELSVLSAYLPQRMSADEITAAVAAIVAGLGASGPGDMGKVMGAVKTQLAGKADMGLVSTAVKAALSGAK</sequence>
<dbReference type="InterPro" id="IPR003789">
    <property type="entry name" value="Asn/Gln_tRNA_amidoTrase-B-like"/>
</dbReference>
<proteinExistence type="predicted"/>
<dbReference type="RefSeq" id="WP_341412286.1">
    <property type="nucleotide sequence ID" value="NZ_JBBUTH010000009.1"/>
</dbReference>
<dbReference type="Gene3D" id="1.10.10.410">
    <property type="match status" value="1"/>
</dbReference>
<dbReference type="PANTHER" id="PTHR28055">
    <property type="entry name" value="ALTERED INHERITANCE OF MITOCHONDRIA PROTEIN 41, MITOCHONDRIAL"/>
    <property type="match status" value="1"/>
</dbReference>
<dbReference type="Pfam" id="PF09424">
    <property type="entry name" value="YqeY"/>
    <property type="match status" value="1"/>
</dbReference>
<dbReference type="Proteomes" id="UP001365405">
    <property type="component" value="Unassembled WGS sequence"/>
</dbReference>
<dbReference type="Gene3D" id="1.10.1510.10">
    <property type="entry name" value="Uncharacterised protein YqeY/AIM41 PF09424, N-terminal domain"/>
    <property type="match status" value="1"/>
</dbReference>
<dbReference type="InterPro" id="IPR042184">
    <property type="entry name" value="YqeY/Aim41_N"/>
</dbReference>
<evidence type="ECO:0000313" key="2">
    <source>
        <dbReference type="Proteomes" id="UP001365405"/>
    </source>
</evidence>
<dbReference type="PANTHER" id="PTHR28055:SF1">
    <property type="entry name" value="ALTERED INHERITANCE OF MITOCHONDRIA PROTEIN 41, MITOCHONDRIAL"/>
    <property type="match status" value="1"/>
</dbReference>
<keyword evidence="2" id="KW-1185">Reference proteome</keyword>
<evidence type="ECO:0000313" key="1">
    <source>
        <dbReference type="EMBL" id="MEK8052584.1"/>
    </source>
</evidence>
<reference evidence="1 2" key="1">
    <citation type="submission" date="2024-04" db="EMBL/GenBank/DDBJ databases">
        <title>Novel species of the genus Ideonella isolated from streams.</title>
        <authorList>
            <person name="Lu H."/>
        </authorList>
    </citation>
    <scope>NUCLEOTIDE SEQUENCE [LARGE SCALE GENOMIC DNA]</scope>
    <source>
        <strain evidence="1 2">DXS22W</strain>
    </source>
</reference>
<dbReference type="InterPro" id="IPR019004">
    <property type="entry name" value="YqeY/Aim41"/>
</dbReference>
<dbReference type="SUPFAM" id="SSF89095">
    <property type="entry name" value="GatB/YqeY motif"/>
    <property type="match status" value="1"/>
</dbReference>
<accession>A0ABU9CL80</accession>
<comment type="caution">
    <text evidence="1">The sequence shown here is derived from an EMBL/GenBank/DDBJ whole genome shotgun (WGS) entry which is preliminary data.</text>
</comment>
<gene>
    <name evidence="1" type="ORF">AACH10_20200</name>
</gene>
<protein>
    <submittedName>
        <fullName evidence="1">GatB/YqeY domain-containing protein</fullName>
    </submittedName>
</protein>
<name>A0ABU9CL80_9BURK</name>
<organism evidence="1 2">
    <name type="scientific">Pseudaquabacterium inlustre</name>
    <dbReference type="NCBI Taxonomy" id="2984192"/>
    <lineage>
        <taxon>Bacteria</taxon>
        <taxon>Pseudomonadati</taxon>
        <taxon>Pseudomonadota</taxon>
        <taxon>Betaproteobacteria</taxon>
        <taxon>Burkholderiales</taxon>
        <taxon>Sphaerotilaceae</taxon>
        <taxon>Pseudaquabacterium</taxon>
    </lineage>
</organism>